<keyword evidence="2" id="KW-0812">Transmembrane</keyword>
<dbReference type="Proteomes" id="UP000247498">
    <property type="component" value="Unassembled WGS sequence"/>
</dbReference>
<proteinExistence type="predicted"/>
<sequence>MQQQLSRPRPRAAAATPARALARRAAAAPLPLRARRGPAPARAAEESVAAAAAAEEEEDIDLEDQLEIFMKRQAELESGAAFARTRDPEQIIGGDLVSEEDAKSYCRDIVEFLRTLKASRDMTINEAKLVVAIEDPRARERRQLGIEDDRGVSRDEMASALEEVASGRIPRDRLALKCLYEDMAAWPYLTGADTATAAAAAAATAAAGGGGGVASAAATAAAGGDYASLANGVEPIAKPYILGKEARAGDRPQTLADLLPDWVGYSALYGLSTIPVMLAVGAVLVLFYNSLR</sequence>
<name>A0A2V0PPC9_9CHLO</name>
<feature type="transmembrane region" description="Helical" evidence="2">
    <location>
        <begin position="262"/>
        <end position="288"/>
    </location>
</feature>
<organism evidence="3 4">
    <name type="scientific">Raphidocelis subcapitata</name>
    <dbReference type="NCBI Taxonomy" id="307507"/>
    <lineage>
        <taxon>Eukaryota</taxon>
        <taxon>Viridiplantae</taxon>
        <taxon>Chlorophyta</taxon>
        <taxon>core chlorophytes</taxon>
        <taxon>Chlorophyceae</taxon>
        <taxon>CS clade</taxon>
        <taxon>Sphaeropleales</taxon>
        <taxon>Selenastraceae</taxon>
        <taxon>Raphidocelis</taxon>
    </lineage>
</organism>
<feature type="region of interest" description="Disordered" evidence="1">
    <location>
        <begin position="1"/>
        <end position="58"/>
    </location>
</feature>
<dbReference type="FunCoup" id="A0A2V0PPC9">
    <property type="interactions" value="655"/>
</dbReference>
<gene>
    <name evidence="3" type="ORF">Rsub_12098</name>
</gene>
<protein>
    <submittedName>
        <fullName evidence="3">Uncharacterized protein</fullName>
    </submittedName>
</protein>
<dbReference type="AlphaFoldDB" id="A0A2V0PPC9"/>
<accession>A0A2V0PPC9</accession>
<evidence type="ECO:0000256" key="2">
    <source>
        <dbReference type="SAM" id="Phobius"/>
    </source>
</evidence>
<dbReference type="InParanoid" id="A0A2V0PPC9"/>
<keyword evidence="4" id="KW-1185">Reference proteome</keyword>
<dbReference type="EMBL" id="BDRX01000153">
    <property type="protein sequence ID" value="GBF99317.1"/>
    <property type="molecule type" value="Genomic_DNA"/>
</dbReference>
<evidence type="ECO:0000313" key="4">
    <source>
        <dbReference type="Proteomes" id="UP000247498"/>
    </source>
</evidence>
<keyword evidence="2" id="KW-0472">Membrane</keyword>
<dbReference type="OrthoDB" id="2018626at2759"/>
<reference evidence="3 4" key="1">
    <citation type="journal article" date="2018" name="Sci. Rep.">
        <title>Raphidocelis subcapitata (=Pseudokirchneriella subcapitata) provides an insight into genome evolution and environmental adaptations in the Sphaeropleales.</title>
        <authorList>
            <person name="Suzuki S."/>
            <person name="Yamaguchi H."/>
            <person name="Nakajima N."/>
            <person name="Kawachi M."/>
        </authorList>
    </citation>
    <scope>NUCLEOTIDE SEQUENCE [LARGE SCALE GENOMIC DNA]</scope>
    <source>
        <strain evidence="3 4">NIES-35</strain>
    </source>
</reference>
<feature type="compositionally biased region" description="Low complexity" evidence="1">
    <location>
        <begin position="11"/>
        <end position="53"/>
    </location>
</feature>
<evidence type="ECO:0000256" key="1">
    <source>
        <dbReference type="SAM" id="MobiDB-lite"/>
    </source>
</evidence>
<dbReference type="STRING" id="307507.A0A2V0PPC9"/>
<keyword evidence="2" id="KW-1133">Transmembrane helix</keyword>
<comment type="caution">
    <text evidence="3">The sequence shown here is derived from an EMBL/GenBank/DDBJ whole genome shotgun (WGS) entry which is preliminary data.</text>
</comment>
<evidence type="ECO:0000313" key="3">
    <source>
        <dbReference type="EMBL" id="GBF99317.1"/>
    </source>
</evidence>